<dbReference type="PANTHER" id="PTHR35011">
    <property type="entry name" value="2,3-DIKETO-L-GULONATE TRAP TRANSPORTER SMALL PERMEASE PROTEIN YIAM"/>
    <property type="match status" value="1"/>
</dbReference>
<evidence type="ECO:0000256" key="4">
    <source>
        <dbReference type="ARBA" id="ARBA00022519"/>
    </source>
</evidence>
<dbReference type="eggNOG" id="COG3090">
    <property type="taxonomic scope" value="Bacteria"/>
</dbReference>
<accession>E1RAL2</accession>
<evidence type="ECO:0000256" key="7">
    <source>
        <dbReference type="ARBA" id="ARBA00023136"/>
    </source>
</evidence>
<evidence type="ECO:0000256" key="9">
    <source>
        <dbReference type="SAM" id="Phobius"/>
    </source>
</evidence>
<feature type="domain" description="Tripartite ATP-independent periplasmic transporters DctQ component" evidence="10">
    <location>
        <begin position="27"/>
        <end position="156"/>
    </location>
</feature>
<keyword evidence="3" id="KW-1003">Cell membrane</keyword>
<evidence type="ECO:0000259" key="10">
    <source>
        <dbReference type="Pfam" id="PF04290"/>
    </source>
</evidence>
<evidence type="ECO:0000256" key="6">
    <source>
        <dbReference type="ARBA" id="ARBA00022989"/>
    </source>
</evidence>
<evidence type="ECO:0000256" key="8">
    <source>
        <dbReference type="ARBA" id="ARBA00038436"/>
    </source>
</evidence>
<feature type="transmembrane region" description="Helical" evidence="9">
    <location>
        <begin position="12"/>
        <end position="37"/>
    </location>
</feature>
<dbReference type="KEGG" id="ssm:Spirs_3282"/>
<sequence length="180" mass="20308">MVSILIALNNKIYRVLKIAIMIFLPAMSILVFAQVVARHLGISLAWSEELSKYFFSWLTYLGAAVVYRSGGHVAVMSLVNSIKKRWLKKSVLIIGHVLVLIFVWIAAFLAATLVLRFYNNGLTSVNIPFIKMAYVFLQVPIANFCIGIFALEKILVEVFDYDIKHNSMMTKKNCKEEGAS</sequence>
<protein>
    <submittedName>
        <fullName evidence="11">Tripartite ATP-independent periplasmic transporter DctQ component</fullName>
    </submittedName>
</protein>
<dbReference type="RefSeq" id="WP_013255839.1">
    <property type="nucleotide sequence ID" value="NC_014364.1"/>
</dbReference>
<keyword evidence="12" id="KW-1185">Reference proteome</keyword>
<gene>
    <name evidence="11" type="ordered locus">Spirs_3282</name>
</gene>
<keyword evidence="4" id="KW-0997">Cell inner membrane</keyword>
<keyword evidence="2" id="KW-0813">Transport</keyword>
<dbReference type="GO" id="GO:0015740">
    <property type="term" value="P:C4-dicarboxylate transport"/>
    <property type="evidence" value="ECO:0007669"/>
    <property type="project" value="TreeGrafter"/>
</dbReference>
<keyword evidence="5 9" id="KW-0812">Transmembrane</keyword>
<evidence type="ECO:0000313" key="11">
    <source>
        <dbReference type="EMBL" id="ADK82380.1"/>
    </source>
</evidence>
<dbReference type="PANTHER" id="PTHR35011:SF2">
    <property type="entry name" value="2,3-DIKETO-L-GULONATE TRAP TRANSPORTER SMALL PERMEASE PROTEIN YIAM"/>
    <property type="match status" value="1"/>
</dbReference>
<keyword evidence="7 9" id="KW-0472">Membrane</keyword>
<evidence type="ECO:0000313" key="12">
    <source>
        <dbReference type="Proteomes" id="UP000002318"/>
    </source>
</evidence>
<dbReference type="STRING" id="573413.Spirs_3282"/>
<feature type="transmembrane region" description="Helical" evidence="9">
    <location>
        <begin position="129"/>
        <end position="151"/>
    </location>
</feature>
<dbReference type="GO" id="GO:0005886">
    <property type="term" value="C:plasma membrane"/>
    <property type="evidence" value="ECO:0007669"/>
    <property type="project" value="UniProtKB-SubCell"/>
</dbReference>
<evidence type="ECO:0000256" key="3">
    <source>
        <dbReference type="ARBA" id="ARBA00022475"/>
    </source>
</evidence>
<dbReference type="EMBL" id="CP002116">
    <property type="protein sequence ID" value="ADK82380.1"/>
    <property type="molecule type" value="Genomic_DNA"/>
</dbReference>
<comment type="similarity">
    <text evidence="8">Belongs to the TRAP transporter small permease family.</text>
</comment>
<feature type="transmembrane region" description="Helical" evidence="9">
    <location>
        <begin position="57"/>
        <end position="79"/>
    </location>
</feature>
<evidence type="ECO:0000256" key="1">
    <source>
        <dbReference type="ARBA" id="ARBA00004429"/>
    </source>
</evidence>
<proteinExistence type="inferred from homology"/>
<dbReference type="GO" id="GO:0022857">
    <property type="term" value="F:transmembrane transporter activity"/>
    <property type="evidence" value="ECO:0007669"/>
    <property type="project" value="TreeGrafter"/>
</dbReference>
<comment type="subcellular location">
    <subcellularLocation>
        <location evidence="1">Cell inner membrane</location>
        <topology evidence="1">Multi-pass membrane protein</topology>
    </subcellularLocation>
</comment>
<keyword evidence="6 9" id="KW-1133">Transmembrane helix</keyword>
<organism evidence="11 12">
    <name type="scientific">Sediminispirochaeta smaragdinae (strain DSM 11293 / JCM 15392 / SEBR 4228)</name>
    <name type="common">Spirochaeta smaragdinae</name>
    <dbReference type="NCBI Taxonomy" id="573413"/>
    <lineage>
        <taxon>Bacteria</taxon>
        <taxon>Pseudomonadati</taxon>
        <taxon>Spirochaetota</taxon>
        <taxon>Spirochaetia</taxon>
        <taxon>Spirochaetales</taxon>
        <taxon>Spirochaetaceae</taxon>
        <taxon>Sediminispirochaeta</taxon>
    </lineage>
</organism>
<evidence type="ECO:0000256" key="5">
    <source>
        <dbReference type="ARBA" id="ARBA00022692"/>
    </source>
</evidence>
<reference evidence="11 12" key="1">
    <citation type="journal article" date="2010" name="Stand. Genomic Sci.">
        <title>Complete genome sequence of Spirochaeta smaragdinae type strain (SEBR 4228).</title>
        <authorList>
            <person name="Mavromatis K."/>
            <person name="Yasawong M."/>
            <person name="Chertkov O."/>
            <person name="Lapidus A."/>
            <person name="Lucas S."/>
            <person name="Nolan M."/>
            <person name="Del Rio T.G."/>
            <person name="Tice H."/>
            <person name="Cheng J.F."/>
            <person name="Pitluck S."/>
            <person name="Liolios K."/>
            <person name="Ivanova N."/>
            <person name="Tapia R."/>
            <person name="Han C."/>
            <person name="Bruce D."/>
            <person name="Goodwin L."/>
            <person name="Pati A."/>
            <person name="Chen A."/>
            <person name="Palaniappan K."/>
            <person name="Land M."/>
            <person name="Hauser L."/>
            <person name="Chang Y.J."/>
            <person name="Jeffries C.D."/>
            <person name="Detter J.C."/>
            <person name="Rohde M."/>
            <person name="Brambilla E."/>
            <person name="Spring S."/>
            <person name="Goker M."/>
            <person name="Sikorski J."/>
            <person name="Woyke T."/>
            <person name="Bristow J."/>
            <person name="Eisen J.A."/>
            <person name="Markowitz V."/>
            <person name="Hugenholtz P."/>
            <person name="Klenk H.P."/>
            <person name="Kyrpides N.C."/>
        </authorList>
    </citation>
    <scope>NUCLEOTIDE SEQUENCE [LARGE SCALE GENOMIC DNA]</scope>
    <source>
        <strain evidence="12">DSM 11293 / JCM 15392 / SEBR 4228</strain>
    </source>
</reference>
<dbReference type="HOGENOM" id="CLU_086356_9_0_12"/>
<dbReference type="Pfam" id="PF04290">
    <property type="entry name" value="DctQ"/>
    <property type="match status" value="1"/>
</dbReference>
<dbReference type="InterPro" id="IPR055348">
    <property type="entry name" value="DctQ"/>
</dbReference>
<feature type="transmembrane region" description="Helical" evidence="9">
    <location>
        <begin position="91"/>
        <end position="117"/>
    </location>
</feature>
<dbReference type="AlphaFoldDB" id="E1RAL2"/>
<name>E1RAL2_SEDSS</name>
<evidence type="ECO:0000256" key="2">
    <source>
        <dbReference type="ARBA" id="ARBA00022448"/>
    </source>
</evidence>
<dbReference type="InterPro" id="IPR007387">
    <property type="entry name" value="TRAP_DctQ"/>
</dbReference>
<dbReference type="Proteomes" id="UP000002318">
    <property type="component" value="Chromosome"/>
</dbReference>